<dbReference type="AlphaFoldDB" id="A0A1H7AJC0"/>
<dbReference type="SUPFAM" id="SSF51735">
    <property type="entry name" value="NAD(P)-binding Rossmann-fold domains"/>
    <property type="match status" value="1"/>
</dbReference>
<evidence type="ECO:0000259" key="2">
    <source>
        <dbReference type="Pfam" id="PF01370"/>
    </source>
</evidence>
<name>A0A1H7AJC0_9DEIO</name>
<dbReference type="STRING" id="856736.SAMN04488058_11337"/>
<dbReference type="EMBL" id="FNZA01000013">
    <property type="protein sequence ID" value="SEJ65689.1"/>
    <property type="molecule type" value="Genomic_DNA"/>
</dbReference>
<gene>
    <name evidence="3" type="ORF">SAMN04488058_11337</name>
</gene>
<keyword evidence="4" id="KW-1185">Reference proteome</keyword>
<evidence type="ECO:0000313" key="4">
    <source>
        <dbReference type="Proteomes" id="UP000199223"/>
    </source>
</evidence>
<dbReference type="PRINTS" id="PR01713">
    <property type="entry name" value="NUCEPIMERASE"/>
</dbReference>
<dbReference type="InterPro" id="IPR036291">
    <property type="entry name" value="NAD(P)-bd_dom_sf"/>
</dbReference>
<dbReference type="OrthoDB" id="9771073at2"/>
<sequence length="341" mass="38132">MKILVTGSAGFIGFHLASRLLARGDEVIGLDNFNDYYAVELKEARHRQLTASPSYRGVRLDLSDRAGVEDLFRREQPEVVVNLAAQAGVRYSLDHPHTYVDSNLVGFVNVLEGCRHHGVKHLVYASSSSVYGLNTHLPFSVHDRVDHPISLYAATKKANELMAHTYSHLYRLPTTGLRFFTVYGPWGRPDMALFKFTRAILAGEPIDVYNHGQMQRDFTYVGDIVTSVMRVIDHPATPDARWSSDQPDPATSSAPYRLYNVGNHQPVELLDLIRTLEEALGKKAELKLLPLQPGDVLSTFADVDNLVRDLGVQPATPLVSGLGRFVEWYRDFYSAGPGERR</sequence>
<dbReference type="Proteomes" id="UP000199223">
    <property type="component" value="Unassembled WGS sequence"/>
</dbReference>
<dbReference type="InterPro" id="IPR001509">
    <property type="entry name" value="Epimerase_deHydtase"/>
</dbReference>
<accession>A0A1H7AJC0</accession>
<dbReference type="Gene3D" id="3.40.50.720">
    <property type="entry name" value="NAD(P)-binding Rossmann-like Domain"/>
    <property type="match status" value="1"/>
</dbReference>
<protein>
    <submittedName>
        <fullName evidence="3">UDP-glucuronate 4-epimerase</fullName>
    </submittedName>
</protein>
<keyword evidence="1" id="KW-0520">NAD</keyword>
<reference evidence="4" key="1">
    <citation type="submission" date="2016-10" db="EMBL/GenBank/DDBJ databases">
        <authorList>
            <person name="Varghese N."/>
            <person name="Submissions S."/>
        </authorList>
    </citation>
    <scope>NUCLEOTIDE SEQUENCE [LARGE SCALE GENOMIC DNA]</scope>
    <source>
        <strain evidence="4">CGMCC 1.10218</strain>
    </source>
</reference>
<dbReference type="CDD" id="cd05253">
    <property type="entry name" value="UDP_GE_SDE_e"/>
    <property type="match status" value="1"/>
</dbReference>
<dbReference type="PANTHER" id="PTHR43574">
    <property type="entry name" value="EPIMERASE-RELATED"/>
    <property type="match status" value="1"/>
</dbReference>
<evidence type="ECO:0000256" key="1">
    <source>
        <dbReference type="ARBA" id="ARBA00023027"/>
    </source>
</evidence>
<dbReference type="Pfam" id="PF01370">
    <property type="entry name" value="Epimerase"/>
    <property type="match status" value="1"/>
</dbReference>
<feature type="domain" description="NAD-dependent epimerase/dehydratase" evidence="2">
    <location>
        <begin position="3"/>
        <end position="237"/>
    </location>
</feature>
<dbReference type="RefSeq" id="WP_092265060.1">
    <property type="nucleotide sequence ID" value="NZ_FNZA01000013.1"/>
</dbReference>
<organism evidence="3 4">
    <name type="scientific">Deinococcus reticulitermitis</name>
    <dbReference type="NCBI Taxonomy" id="856736"/>
    <lineage>
        <taxon>Bacteria</taxon>
        <taxon>Thermotogati</taxon>
        <taxon>Deinococcota</taxon>
        <taxon>Deinococci</taxon>
        <taxon>Deinococcales</taxon>
        <taxon>Deinococcaceae</taxon>
        <taxon>Deinococcus</taxon>
    </lineage>
</organism>
<evidence type="ECO:0000313" key="3">
    <source>
        <dbReference type="EMBL" id="SEJ65689.1"/>
    </source>
</evidence>
<proteinExistence type="predicted"/>